<organism evidence="2 3">
    <name type="scientific">Botryosphaeria dothidea</name>
    <dbReference type="NCBI Taxonomy" id="55169"/>
    <lineage>
        <taxon>Eukaryota</taxon>
        <taxon>Fungi</taxon>
        <taxon>Dikarya</taxon>
        <taxon>Ascomycota</taxon>
        <taxon>Pezizomycotina</taxon>
        <taxon>Dothideomycetes</taxon>
        <taxon>Dothideomycetes incertae sedis</taxon>
        <taxon>Botryosphaeriales</taxon>
        <taxon>Botryosphaeriaceae</taxon>
        <taxon>Botryosphaeria</taxon>
    </lineage>
</organism>
<feature type="compositionally biased region" description="Basic and acidic residues" evidence="1">
    <location>
        <begin position="366"/>
        <end position="380"/>
    </location>
</feature>
<feature type="compositionally biased region" description="Basic and acidic residues" evidence="1">
    <location>
        <begin position="334"/>
        <end position="352"/>
    </location>
</feature>
<keyword evidence="3" id="KW-1185">Reference proteome</keyword>
<dbReference type="Proteomes" id="UP000572817">
    <property type="component" value="Unassembled WGS sequence"/>
</dbReference>
<evidence type="ECO:0000313" key="3">
    <source>
        <dbReference type="Proteomes" id="UP000572817"/>
    </source>
</evidence>
<proteinExistence type="predicted"/>
<reference evidence="2" key="1">
    <citation type="submission" date="2020-04" db="EMBL/GenBank/DDBJ databases">
        <title>Genome Assembly and Annotation of Botryosphaeria dothidea sdau 11-99, a Latent Pathogen of Apple Fruit Ring Rot in China.</title>
        <authorList>
            <person name="Yu C."/>
            <person name="Diao Y."/>
            <person name="Lu Q."/>
            <person name="Zhao J."/>
            <person name="Cui S."/>
            <person name="Peng C."/>
            <person name="He B."/>
            <person name="Liu H."/>
        </authorList>
    </citation>
    <scope>NUCLEOTIDE SEQUENCE [LARGE SCALE GENOMIC DNA]</scope>
    <source>
        <strain evidence="2">Sdau11-99</strain>
    </source>
</reference>
<gene>
    <name evidence="2" type="ORF">GTA08_BOTSDO06132</name>
</gene>
<comment type="caution">
    <text evidence="2">The sequence shown here is derived from an EMBL/GenBank/DDBJ whole genome shotgun (WGS) entry which is preliminary data.</text>
</comment>
<evidence type="ECO:0000313" key="2">
    <source>
        <dbReference type="EMBL" id="KAF4305470.1"/>
    </source>
</evidence>
<accession>A0A8H4N1H7</accession>
<dbReference type="OrthoDB" id="2823490at2759"/>
<sequence length="389" mass="46181">MGPSLLDLSRELRDLIWESCLTTPERPPPPPSGSPSNNPEWDDRYFFCINEEEQFIGWPKRTLRISSIPLLLTNRQINTEIHETIARLYSQRRMDCNLQVTIYREKYLLLDWLCLPVNALHYDNWNIDFRQIDPPLWGIDDGTREPDQSMLEVFHPDRYPRVIWSYFYIHQRFLERGPGFRSYPEFHITQAPPRTRSLRRLVLNCEIPEISPNDKFRDVEHRNRPIRKPTTLREWQKFYAGGLIDPRQFARQLRFLVQEWLFSNKLQAQARPAFESHPKIEMRANGRLIPGAEWDLRTLTGTAYKSPPGQRCAVFERNIKMPIDKMYGSLVDPETVKEREEKERAKRKEWESRKRKQESFLGRRASKTEDVGGNGRDTRATRRRKVGTT</sequence>
<dbReference type="AlphaFoldDB" id="A0A8H4N1H7"/>
<evidence type="ECO:0000256" key="1">
    <source>
        <dbReference type="SAM" id="MobiDB-lite"/>
    </source>
</evidence>
<dbReference type="EMBL" id="WWBZ02000040">
    <property type="protein sequence ID" value="KAF4305470.1"/>
    <property type="molecule type" value="Genomic_DNA"/>
</dbReference>
<feature type="region of interest" description="Disordered" evidence="1">
    <location>
        <begin position="334"/>
        <end position="389"/>
    </location>
</feature>
<protein>
    <submittedName>
        <fullName evidence="2">Uncharacterized protein</fullName>
    </submittedName>
</protein>
<name>A0A8H4N1H7_9PEZI</name>